<accession>A0AAD9GX09</accession>
<name>A0AAD9GX09_9STRA</name>
<feature type="compositionally biased region" description="Low complexity" evidence="1">
    <location>
        <begin position="8"/>
        <end position="21"/>
    </location>
</feature>
<evidence type="ECO:0000313" key="3">
    <source>
        <dbReference type="Proteomes" id="UP001259832"/>
    </source>
</evidence>
<evidence type="ECO:0000256" key="1">
    <source>
        <dbReference type="SAM" id="MobiDB-lite"/>
    </source>
</evidence>
<keyword evidence="3" id="KW-1185">Reference proteome</keyword>
<dbReference type="EMBL" id="JASMQC010000004">
    <property type="protein sequence ID" value="KAK1946159.1"/>
    <property type="molecule type" value="Genomic_DNA"/>
</dbReference>
<reference evidence="2" key="1">
    <citation type="submission" date="2023-08" db="EMBL/GenBank/DDBJ databases">
        <title>Reference Genome Resource for the Citrus Pathogen Phytophthora citrophthora.</title>
        <authorList>
            <person name="Moller H."/>
            <person name="Coetzee B."/>
            <person name="Rose L.J."/>
            <person name="Van Niekerk J.M."/>
        </authorList>
    </citation>
    <scope>NUCLEOTIDE SEQUENCE</scope>
    <source>
        <strain evidence="2">STE-U-9442</strain>
    </source>
</reference>
<evidence type="ECO:0000313" key="2">
    <source>
        <dbReference type="EMBL" id="KAK1946159.1"/>
    </source>
</evidence>
<proteinExistence type="predicted"/>
<dbReference type="Proteomes" id="UP001259832">
    <property type="component" value="Unassembled WGS sequence"/>
</dbReference>
<gene>
    <name evidence="2" type="ORF">P3T76_003207</name>
</gene>
<dbReference type="AlphaFoldDB" id="A0AAD9GX09"/>
<protein>
    <submittedName>
        <fullName evidence="2">Uncharacterized protein</fullName>
    </submittedName>
</protein>
<comment type="caution">
    <text evidence="2">The sequence shown here is derived from an EMBL/GenBank/DDBJ whole genome shotgun (WGS) entry which is preliminary data.</text>
</comment>
<feature type="compositionally biased region" description="Polar residues" evidence="1">
    <location>
        <begin position="211"/>
        <end position="220"/>
    </location>
</feature>
<organism evidence="2 3">
    <name type="scientific">Phytophthora citrophthora</name>
    <dbReference type="NCBI Taxonomy" id="4793"/>
    <lineage>
        <taxon>Eukaryota</taxon>
        <taxon>Sar</taxon>
        <taxon>Stramenopiles</taxon>
        <taxon>Oomycota</taxon>
        <taxon>Peronosporomycetes</taxon>
        <taxon>Peronosporales</taxon>
        <taxon>Peronosporaceae</taxon>
        <taxon>Phytophthora</taxon>
    </lineage>
</organism>
<sequence>MGDHEESSASSSERNPSSPAAMSGIDWSIFKDSEEDTFGWLLRNNAMNSSTTSSAMAASAAGNLTSDILPLDDIDMDRMMAGASAVSQQALAKGPAAATSLVTAINAQPPLGATQSNARLLAAQLYEGLRSSPTKPTANLLSMLPNVPSFDNDTLSMDGSYDDFDAENDHDVGKPPPKGIGGRKREKNASVVQDVEEKAPSTPRNTRAKSKANTTSTVKSNRPLKRKKRPSVTNCSWIWGRRGP</sequence>
<feature type="region of interest" description="Disordered" evidence="1">
    <location>
        <begin position="154"/>
        <end position="244"/>
    </location>
</feature>
<feature type="region of interest" description="Disordered" evidence="1">
    <location>
        <begin position="1"/>
        <end position="23"/>
    </location>
</feature>